<organism evidence="1 2">
    <name type="scientific">Acer negundo</name>
    <name type="common">Box elder</name>
    <dbReference type="NCBI Taxonomy" id="4023"/>
    <lineage>
        <taxon>Eukaryota</taxon>
        <taxon>Viridiplantae</taxon>
        <taxon>Streptophyta</taxon>
        <taxon>Embryophyta</taxon>
        <taxon>Tracheophyta</taxon>
        <taxon>Spermatophyta</taxon>
        <taxon>Magnoliopsida</taxon>
        <taxon>eudicotyledons</taxon>
        <taxon>Gunneridae</taxon>
        <taxon>Pentapetalae</taxon>
        <taxon>rosids</taxon>
        <taxon>malvids</taxon>
        <taxon>Sapindales</taxon>
        <taxon>Sapindaceae</taxon>
        <taxon>Hippocastanoideae</taxon>
        <taxon>Acereae</taxon>
        <taxon>Acer</taxon>
    </lineage>
</organism>
<dbReference type="AlphaFoldDB" id="A0AAD5P5X2"/>
<gene>
    <name evidence="1" type="ORF">LWI28_017244</name>
</gene>
<sequence length="71" mass="8042">MALFVFFNFRENDISLRHRRAALLASSTSSCNRRRFTLLRRLAAAASHYLISSRAYLKSVITTSCLDGFGI</sequence>
<name>A0AAD5P5X2_ACENE</name>
<evidence type="ECO:0000313" key="2">
    <source>
        <dbReference type="Proteomes" id="UP001064489"/>
    </source>
</evidence>
<evidence type="ECO:0000313" key="1">
    <source>
        <dbReference type="EMBL" id="KAI9201045.1"/>
    </source>
</evidence>
<accession>A0AAD5P5X2</accession>
<dbReference type="Proteomes" id="UP001064489">
    <property type="component" value="Chromosome 9"/>
</dbReference>
<keyword evidence="2" id="KW-1185">Reference proteome</keyword>
<comment type="caution">
    <text evidence="1">The sequence shown here is derived from an EMBL/GenBank/DDBJ whole genome shotgun (WGS) entry which is preliminary data.</text>
</comment>
<proteinExistence type="predicted"/>
<protein>
    <submittedName>
        <fullName evidence="1">Uncharacterized protein</fullName>
    </submittedName>
</protein>
<dbReference type="EMBL" id="JAJSOW010000001">
    <property type="protein sequence ID" value="KAI9201045.1"/>
    <property type="molecule type" value="Genomic_DNA"/>
</dbReference>
<reference evidence="1" key="1">
    <citation type="journal article" date="2022" name="Plant J.">
        <title>Strategies of tolerance reflected in two North American maple genomes.</title>
        <authorList>
            <person name="McEvoy S.L."/>
            <person name="Sezen U.U."/>
            <person name="Trouern-Trend A."/>
            <person name="McMahon S.M."/>
            <person name="Schaberg P.G."/>
            <person name="Yang J."/>
            <person name="Wegrzyn J.L."/>
            <person name="Swenson N.G."/>
        </authorList>
    </citation>
    <scope>NUCLEOTIDE SEQUENCE</scope>
    <source>
        <strain evidence="1">91603</strain>
    </source>
</reference>
<reference evidence="1" key="2">
    <citation type="submission" date="2023-02" db="EMBL/GenBank/DDBJ databases">
        <authorList>
            <person name="Swenson N.G."/>
            <person name="Wegrzyn J.L."/>
            <person name="Mcevoy S.L."/>
        </authorList>
    </citation>
    <scope>NUCLEOTIDE SEQUENCE</scope>
    <source>
        <strain evidence="1">91603</strain>
        <tissue evidence="1">Leaf</tissue>
    </source>
</reference>